<keyword evidence="4 7" id="KW-0863">Zinc-finger</keyword>
<accession>A0A9Q0YGQ2</accession>
<dbReference type="Gene3D" id="3.30.160.60">
    <property type="entry name" value="Classic Zinc Finger"/>
    <property type="match status" value="4"/>
</dbReference>
<dbReference type="PROSITE" id="PS50157">
    <property type="entry name" value="ZINC_FINGER_C2H2_2"/>
    <property type="match status" value="4"/>
</dbReference>
<feature type="domain" description="C2H2-type" evidence="9">
    <location>
        <begin position="218"/>
        <end position="245"/>
    </location>
</feature>
<keyword evidence="11" id="KW-1185">Reference proteome</keyword>
<dbReference type="PANTHER" id="PTHR24394:SF29">
    <property type="entry name" value="MYONEURIN"/>
    <property type="match status" value="1"/>
</dbReference>
<evidence type="ECO:0000313" key="11">
    <source>
        <dbReference type="Proteomes" id="UP001152320"/>
    </source>
</evidence>
<keyword evidence="5" id="KW-0862">Zinc</keyword>
<dbReference type="InterPro" id="IPR036236">
    <property type="entry name" value="Znf_C2H2_sf"/>
</dbReference>
<dbReference type="GO" id="GO:0008270">
    <property type="term" value="F:zinc ion binding"/>
    <property type="evidence" value="ECO:0007669"/>
    <property type="project" value="UniProtKB-KW"/>
</dbReference>
<reference evidence="10" key="1">
    <citation type="submission" date="2021-10" db="EMBL/GenBank/DDBJ databases">
        <title>Tropical sea cucumber genome reveals ecological adaptation and Cuvierian tubules defense mechanism.</title>
        <authorList>
            <person name="Chen T."/>
        </authorList>
    </citation>
    <scope>NUCLEOTIDE SEQUENCE</scope>
    <source>
        <strain evidence="10">Nanhai2018</strain>
        <tissue evidence="10">Muscle</tissue>
    </source>
</reference>
<evidence type="ECO:0000259" key="9">
    <source>
        <dbReference type="PROSITE" id="PS50157"/>
    </source>
</evidence>
<feature type="compositionally biased region" description="Basic residues" evidence="8">
    <location>
        <begin position="332"/>
        <end position="344"/>
    </location>
</feature>
<evidence type="ECO:0000256" key="6">
    <source>
        <dbReference type="ARBA" id="ARBA00023242"/>
    </source>
</evidence>
<dbReference type="Pfam" id="PF00096">
    <property type="entry name" value="zf-C2H2"/>
    <property type="match status" value="1"/>
</dbReference>
<feature type="region of interest" description="Disordered" evidence="8">
    <location>
        <begin position="1"/>
        <end position="22"/>
    </location>
</feature>
<dbReference type="InterPro" id="IPR013087">
    <property type="entry name" value="Znf_C2H2_type"/>
</dbReference>
<evidence type="ECO:0000256" key="4">
    <source>
        <dbReference type="ARBA" id="ARBA00022771"/>
    </source>
</evidence>
<evidence type="ECO:0000256" key="2">
    <source>
        <dbReference type="ARBA" id="ARBA00022723"/>
    </source>
</evidence>
<protein>
    <recommendedName>
        <fullName evidence="9">C2H2-type domain-containing protein</fullName>
    </recommendedName>
</protein>
<organism evidence="10 11">
    <name type="scientific">Holothuria leucospilota</name>
    <name type="common">Black long sea cucumber</name>
    <name type="synonym">Mertensiothuria leucospilota</name>
    <dbReference type="NCBI Taxonomy" id="206669"/>
    <lineage>
        <taxon>Eukaryota</taxon>
        <taxon>Metazoa</taxon>
        <taxon>Echinodermata</taxon>
        <taxon>Eleutherozoa</taxon>
        <taxon>Echinozoa</taxon>
        <taxon>Holothuroidea</taxon>
        <taxon>Aspidochirotacea</taxon>
        <taxon>Aspidochirotida</taxon>
        <taxon>Holothuriidae</taxon>
        <taxon>Holothuria</taxon>
    </lineage>
</organism>
<evidence type="ECO:0000256" key="5">
    <source>
        <dbReference type="ARBA" id="ARBA00022833"/>
    </source>
</evidence>
<keyword evidence="6" id="KW-0539">Nucleus</keyword>
<dbReference type="GO" id="GO:0000981">
    <property type="term" value="F:DNA-binding transcription factor activity, RNA polymerase II-specific"/>
    <property type="evidence" value="ECO:0007669"/>
    <property type="project" value="TreeGrafter"/>
</dbReference>
<feature type="domain" description="C2H2-type" evidence="9">
    <location>
        <begin position="304"/>
        <end position="331"/>
    </location>
</feature>
<dbReference type="SMART" id="SM00355">
    <property type="entry name" value="ZnF_C2H2"/>
    <property type="match status" value="5"/>
</dbReference>
<name>A0A9Q0YGQ2_HOLLE</name>
<sequence>MEAQNLPGTTEVTTSNPENGRKLSETTQSAVLNVLYNNLQKAIIDCVAKGSSLLLSVTDSTPKLQSLPGRAVLNIPGDVQIVNLSKDIRNILMNKDVYLKVPAAADSTTPEIGEDENEGVEFRKEINLEPLSKTEERSGEQGSWNCLCMHCGSTFSRLCPTFKAQLDAKLEEEKKARKKRPYRPDLKRSAKVECKYCGKIVTNQTIKHHLSAHEGVEYECRFCPKKFKIPFSRARHEKLHFMKRKEILCPHCQKVFYNQSALNVHLNIKHKNTQRHFCDICGKGWYFAHQVTIHRRVHTGEQPFICQHCGRGFRLNHQLHSHLKQHDPDRPTKRKSAVKPKVKK</sequence>
<feature type="domain" description="C2H2-type" evidence="9">
    <location>
        <begin position="276"/>
        <end position="303"/>
    </location>
</feature>
<keyword evidence="3" id="KW-0677">Repeat</keyword>
<evidence type="ECO:0000256" key="1">
    <source>
        <dbReference type="ARBA" id="ARBA00004123"/>
    </source>
</evidence>
<dbReference type="EMBL" id="JAIZAY010000023">
    <property type="protein sequence ID" value="KAJ8019887.1"/>
    <property type="molecule type" value="Genomic_DNA"/>
</dbReference>
<dbReference type="OrthoDB" id="3437960at2759"/>
<comment type="caution">
    <text evidence="10">The sequence shown here is derived from an EMBL/GenBank/DDBJ whole genome shotgun (WGS) entry which is preliminary data.</text>
</comment>
<dbReference type="PROSITE" id="PS00028">
    <property type="entry name" value="ZINC_FINGER_C2H2_1"/>
    <property type="match status" value="4"/>
</dbReference>
<gene>
    <name evidence="10" type="ORF">HOLleu_41659</name>
</gene>
<feature type="domain" description="C2H2-type" evidence="9">
    <location>
        <begin position="247"/>
        <end position="275"/>
    </location>
</feature>
<proteinExistence type="predicted"/>
<keyword evidence="2" id="KW-0479">Metal-binding</keyword>
<evidence type="ECO:0000256" key="8">
    <source>
        <dbReference type="SAM" id="MobiDB-lite"/>
    </source>
</evidence>
<evidence type="ECO:0000256" key="3">
    <source>
        <dbReference type="ARBA" id="ARBA00022737"/>
    </source>
</evidence>
<dbReference type="Proteomes" id="UP001152320">
    <property type="component" value="Chromosome 23"/>
</dbReference>
<dbReference type="SUPFAM" id="SSF57667">
    <property type="entry name" value="beta-beta-alpha zinc fingers"/>
    <property type="match status" value="2"/>
</dbReference>
<dbReference type="PANTHER" id="PTHR24394">
    <property type="entry name" value="ZINC FINGER PROTEIN"/>
    <property type="match status" value="1"/>
</dbReference>
<dbReference type="FunFam" id="3.30.160.60:FF:000100">
    <property type="entry name" value="Zinc finger 45-like"/>
    <property type="match status" value="1"/>
</dbReference>
<dbReference type="AlphaFoldDB" id="A0A9Q0YGQ2"/>
<feature type="compositionally biased region" description="Polar residues" evidence="8">
    <location>
        <begin position="1"/>
        <end position="18"/>
    </location>
</feature>
<evidence type="ECO:0000256" key="7">
    <source>
        <dbReference type="PROSITE-ProRule" id="PRU00042"/>
    </source>
</evidence>
<feature type="region of interest" description="Disordered" evidence="8">
    <location>
        <begin position="321"/>
        <end position="344"/>
    </location>
</feature>
<dbReference type="GO" id="GO:0005634">
    <property type="term" value="C:nucleus"/>
    <property type="evidence" value="ECO:0007669"/>
    <property type="project" value="UniProtKB-SubCell"/>
</dbReference>
<comment type="subcellular location">
    <subcellularLocation>
        <location evidence="1">Nucleus</location>
    </subcellularLocation>
</comment>
<evidence type="ECO:0000313" key="10">
    <source>
        <dbReference type="EMBL" id="KAJ8019887.1"/>
    </source>
</evidence>